<evidence type="ECO:0000313" key="3">
    <source>
        <dbReference type="Proteomes" id="UP000190774"/>
    </source>
</evidence>
<sequence length="141" mass="15424">MRCQMPAFLQLCVTLPIVFMMAGCAALIDHQLAAYHSKKPRVYGASSLPVTVTVQAGFLRPGTYHLPQGTTPGDLLEKAQLADVVVEIGLTNKKCGIYLEQIQGGKLIAWLSLGWPSEEYLRRPLADGAIVAVADHQKWHL</sequence>
<keyword evidence="3" id="KW-1185">Reference proteome</keyword>
<dbReference type="EMBL" id="FUYE01000003">
    <property type="protein sequence ID" value="SKA83976.1"/>
    <property type="molecule type" value="Genomic_DNA"/>
</dbReference>
<evidence type="ECO:0000313" key="2">
    <source>
        <dbReference type="EMBL" id="SKA83976.1"/>
    </source>
</evidence>
<evidence type="ECO:0000256" key="1">
    <source>
        <dbReference type="SAM" id="SignalP"/>
    </source>
</evidence>
<dbReference type="STRING" id="48467.SAMN02745166_00967"/>
<dbReference type="Proteomes" id="UP000190774">
    <property type="component" value="Unassembled WGS sequence"/>
</dbReference>
<organism evidence="2 3">
    <name type="scientific">Prosthecobacter debontii</name>
    <dbReference type="NCBI Taxonomy" id="48467"/>
    <lineage>
        <taxon>Bacteria</taxon>
        <taxon>Pseudomonadati</taxon>
        <taxon>Verrucomicrobiota</taxon>
        <taxon>Verrucomicrobiia</taxon>
        <taxon>Verrucomicrobiales</taxon>
        <taxon>Verrucomicrobiaceae</taxon>
        <taxon>Prosthecobacter</taxon>
    </lineage>
</organism>
<reference evidence="3" key="1">
    <citation type="submission" date="2017-02" db="EMBL/GenBank/DDBJ databases">
        <authorList>
            <person name="Varghese N."/>
            <person name="Submissions S."/>
        </authorList>
    </citation>
    <scope>NUCLEOTIDE SEQUENCE [LARGE SCALE GENOMIC DNA]</scope>
    <source>
        <strain evidence="3">ATCC 700200</strain>
    </source>
</reference>
<protein>
    <submittedName>
        <fullName evidence="2">Uncharacterized protein</fullName>
    </submittedName>
</protein>
<dbReference type="AlphaFoldDB" id="A0A1T4X342"/>
<keyword evidence="1" id="KW-0732">Signal</keyword>
<gene>
    <name evidence="2" type="ORF">SAMN02745166_00967</name>
</gene>
<name>A0A1T4X342_9BACT</name>
<feature type="signal peptide" evidence="1">
    <location>
        <begin position="1"/>
        <end position="25"/>
    </location>
</feature>
<dbReference type="PROSITE" id="PS51257">
    <property type="entry name" value="PROKAR_LIPOPROTEIN"/>
    <property type="match status" value="1"/>
</dbReference>
<proteinExistence type="predicted"/>
<accession>A0A1T4X342</accession>
<feature type="chain" id="PRO_5012978904" evidence="1">
    <location>
        <begin position="26"/>
        <end position="141"/>
    </location>
</feature>